<evidence type="ECO:0008006" key="4">
    <source>
        <dbReference type="Google" id="ProtNLM"/>
    </source>
</evidence>
<sequence length="236" mass="27148">MPWCKSPAAASVNSHPGIKKLASKVKELRQQAKHSRNAIEKYKKAHDKLRSAKQTQRRALKDRIREQRPAQKRLMDALTAPVESTVEGQHRRRDVAIYAVMAYCVVVEGPAVRRTNSRAGTMRRSSVKDKPREDSYYTEDGRRTAVLSVFIASKEERPRRCFLYIGLVLHLEPGDPCIEELTHEFYSAGDLNKHFRQKHLKNIQQGDDIEYGACYMPLDHKIHLQRHALQIHSTIS</sequence>
<name>A0AAN6ZHW5_9PEZI</name>
<feature type="compositionally biased region" description="Basic and acidic residues" evidence="1">
    <location>
        <begin position="59"/>
        <end position="72"/>
    </location>
</feature>
<organism evidence="2 3">
    <name type="scientific">Dichotomopilus funicola</name>
    <dbReference type="NCBI Taxonomy" id="1934379"/>
    <lineage>
        <taxon>Eukaryota</taxon>
        <taxon>Fungi</taxon>
        <taxon>Dikarya</taxon>
        <taxon>Ascomycota</taxon>
        <taxon>Pezizomycotina</taxon>
        <taxon>Sordariomycetes</taxon>
        <taxon>Sordariomycetidae</taxon>
        <taxon>Sordariales</taxon>
        <taxon>Chaetomiaceae</taxon>
        <taxon>Dichotomopilus</taxon>
    </lineage>
</organism>
<reference evidence="2" key="2">
    <citation type="submission" date="2023-05" db="EMBL/GenBank/DDBJ databases">
        <authorList>
            <consortium name="Lawrence Berkeley National Laboratory"/>
            <person name="Steindorff A."/>
            <person name="Hensen N."/>
            <person name="Bonometti L."/>
            <person name="Westerberg I."/>
            <person name="Brannstrom I.O."/>
            <person name="Guillou S."/>
            <person name="Cros-Aarteil S."/>
            <person name="Calhoun S."/>
            <person name="Haridas S."/>
            <person name="Kuo A."/>
            <person name="Mondo S."/>
            <person name="Pangilinan J."/>
            <person name="Riley R."/>
            <person name="Labutti K."/>
            <person name="Andreopoulos B."/>
            <person name="Lipzen A."/>
            <person name="Chen C."/>
            <person name="Yanf M."/>
            <person name="Daum C."/>
            <person name="Ng V."/>
            <person name="Clum A."/>
            <person name="Ohm R."/>
            <person name="Martin F."/>
            <person name="Silar P."/>
            <person name="Natvig D."/>
            <person name="Lalanne C."/>
            <person name="Gautier V."/>
            <person name="Ament-Velasquez S.L."/>
            <person name="Kruys A."/>
            <person name="Hutchinson M.I."/>
            <person name="Powell A.J."/>
            <person name="Barry K."/>
            <person name="Miller A.N."/>
            <person name="Grigoriev I.V."/>
            <person name="Debuchy R."/>
            <person name="Gladieux P."/>
            <person name="Thoren M.H."/>
            <person name="Johannesson H."/>
        </authorList>
    </citation>
    <scope>NUCLEOTIDE SEQUENCE</scope>
    <source>
        <strain evidence="2">CBS 141.50</strain>
    </source>
</reference>
<protein>
    <recommendedName>
        <fullName evidence="4">C2H2-type domain-containing protein</fullName>
    </recommendedName>
</protein>
<gene>
    <name evidence="2" type="ORF">C8A04DRAFT_41024</name>
</gene>
<keyword evidence="3" id="KW-1185">Reference proteome</keyword>
<dbReference type="EMBL" id="MU853740">
    <property type="protein sequence ID" value="KAK4139042.1"/>
    <property type="molecule type" value="Genomic_DNA"/>
</dbReference>
<dbReference type="Proteomes" id="UP001302676">
    <property type="component" value="Unassembled WGS sequence"/>
</dbReference>
<evidence type="ECO:0000313" key="3">
    <source>
        <dbReference type="Proteomes" id="UP001302676"/>
    </source>
</evidence>
<comment type="caution">
    <text evidence="2">The sequence shown here is derived from an EMBL/GenBank/DDBJ whole genome shotgun (WGS) entry which is preliminary data.</text>
</comment>
<dbReference type="GeneID" id="87821758"/>
<proteinExistence type="predicted"/>
<accession>A0AAN6ZHW5</accession>
<evidence type="ECO:0000256" key="1">
    <source>
        <dbReference type="SAM" id="MobiDB-lite"/>
    </source>
</evidence>
<dbReference type="AlphaFoldDB" id="A0AAN6ZHW5"/>
<dbReference type="RefSeq" id="XP_062632413.1">
    <property type="nucleotide sequence ID" value="XM_062785145.1"/>
</dbReference>
<reference evidence="2" key="1">
    <citation type="journal article" date="2023" name="Mol. Phylogenet. Evol.">
        <title>Genome-scale phylogeny and comparative genomics of the fungal order Sordariales.</title>
        <authorList>
            <person name="Hensen N."/>
            <person name="Bonometti L."/>
            <person name="Westerberg I."/>
            <person name="Brannstrom I.O."/>
            <person name="Guillou S."/>
            <person name="Cros-Aarteil S."/>
            <person name="Calhoun S."/>
            <person name="Haridas S."/>
            <person name="Kuo A."/>
            <person name="Mondo S."/>
            <person name="Pangilinan J."/>
            <person name="Riley R."/>
            <person name="LaButti K."/>
            <person name="Andreopoulos B."/>
            <person name="Lipzen A."/>
            <person name="Chen C."/>
            <person name="Yan M."/>
            <person name="Daum C."/>
            <person name="Ng V."/>
            <person name="Clum A."/>
            <person name="Steindorff A."/>
            <person name="Ohm R.A."/>
            <person name="Martin F."/>
            <person name="Silar P."/>
            <person name="Natvig D.O."/>
            <person name="Lalanne C."/>
            <person name="Gautier V."/>
            <person name="Ament-Velasquez S.L."/>
            <person name="Kruys A."/>
            <person name="Hutchinson M.I."/>
            <person name="Powell A.J."/>
            <person name="Barry K."/>
            <person name="Miller A.N."/>
            <person name="Grigoriev I.V."/>
            <person name="Debuchy R."/>
            <person name="Gladieux P."/>
            <person name="Hiltunen Thoren M."/>
            <person name="Johannesson H."/>
        </authorList>
    </citation>
    <scope>NUCLEOTIDE SEQUENCE</scope>
    <source>
        <strain evidence="2">CBS 141.50</strain>
    </source>
</reference>
<evidence type="ECO:0000313" key="2">
    <source>
        <dbReference type="EMBL" id="KAK4139042.1"/>
    </source>
</evidence>
<feature type="region of interest" description="Disordered" evidence="1">
    <location>
        <begin position="50"/>
        <end position="72"/>
    </location>
</feature>